<feature type="domain" description="BCAS3" evidence="2">
    <location>
        <begin position="619"/>
        <end position="759"/>
    </location>
</feature>
<dbReference type="InterPro" id="IPR045142">
    <property type="entry name" value="BCAS3-like"/>
</dbReference>
<evidence type="ECO:0000256" key="1">
    <source>
        <dbReference type="ARBA" id="ARBA00004329"/>
    </source>
</evidence>
<dbReference type="InterPro" id="IPR015943">
    <property type="entry name" value="WD40/YVTN_repeat-like_dom_sf"/>
</dbReference>
<keyword evidence="5" id="KW-1185">Reference proteome</keyword>
<dbReference type="PANTHER" id="PTHR13268">
    <property type="entry name" value="BREAST CARCINOMA AMPLIFIED SEQUENCE 3"/>
    <property type="match status" value="1"/>
</dbReference>
<dbReference type="GO" id="GO:0006914">
    <property type="term" value="P:autophagy"/>
    <property type="evidence" value="ECO:0007669"/>
    <property type="project" value="InterPro"/>
</dbReference>
<dbReference type="Pfam" id="PF21034">
    <property type="entry name" value="BCAS3_WD40"/>
    <property type="match status" value="1"/>
</dbReference>
<dbReference type="EMBL" id="JACGWL010000002">
    <property type="protein sequence ID" value="KAK4408027.1"/>
    <property type="molecule type" value="Genomic_DNA"/>
</dbReference>
<gene>
    <name evidence="4" type="ORF">Sango_0383700</name>
</gene>
<dbReference type="InterPro" id="IPR048382">
    <property type="entry name" value="BCAS3_WD40"/>
</dbReference>
<dbReference type="Pfam" id="PF12490">
    <property type="entry name" value="BCAS3"/>
    <property type="match status" value="1"/>
</dbReference>
<dbReference type="InterPro" id="IPR001680">
    <property type="entry name" value="WD40_rpt"/>
</dbReference>
<evidence type="ECO:0000259" key="3">
    <source>
        <dbReference type="Pfam" id="PF21034"/>
    </source>
</evidence>
<dbReference type="InterPro" id="IPR036322">
    <property type="entry name" value="WD40_repeat_dom_sf"/>
</dbReference>
<feature type="domain" description="BCAS3 WD40" evidence="3">
    <location>
        <begin position="74"/>
        <end position="480"/>
    </location>
</feature>
<organism evidence="4 5">
    <name type="scientific">Sesamum angolense</name>
    <dbReference type="NCBI Taxonomy" id="2727404"/>
    <lineage>
        <taxon>Eukaryota</taxon>
        <taxon>Viridiplantae</taxon>
        <taxon>Streptophyta</taxon>
        <taxon>Embryophyta</taxon>
        <taxon>Tracheophyta</taxon>
        <taxon>Spermatophyta</taxon>
        <taxon>Magnoliopsida</taxon>
        <taxon>eudicotyledons</taxon>
        <taxon>Gunneridae</taxon>
        <taxon>Pentapetalae</taxon>
        <taxon>asterids</taxon>
        <taxon>lamiids</taxon>
        <taxon>Lamiales</taxon>
        <taxon>Pedaliaceae</taxon>
        <taxon>Sesamum</taxon>
    </lineage>
</organism>
<reference evidence="4" key="2">
    <citation type="journal article" date="2024" name="Plant">
        <title>Genomic evolution and insights into agronomic trait innovations of Sesamum species.</title>
        <authorList>
            <person name="Miao H."/>
            <person name="Wang L."/>
            <person name="Qu L."/>
            <person name="Liu H."/>
            <person name="Sun Y."/>
            <person name="Le M."/>
            <person name="Wang Q."/>
            <person name="Wei S."/>
            <person name="Zheng Y."/>
            <person name="Lin W."/>
            <person name="Duan Y."/>
            <person name="Cao H."/>
            <person name="Xiong S."/>
            <person name="Wang X."/>
            <person name="Wei L."/>
            <person name="Li C."/>
            <person name="Ma Q."/>
            <person name="Ju M."/>
            <person name="Zhao R."/>
            <person name="Li G."/>
            <person name="Mu C."/>
            <person name="Tian Q."/>
            <person name="Mei H."/>
            <person name="Zhang T."/>
            <person name="Gao T."/>
            <person name="Zhang H."/>
        </authorList>
    </citation>
    <scope>NUCLEOTIDE SEQUENCE</scope>
    <source>
        <strain evidence="4">K16</strain>
    </source>
</reference>
<dbReference type="Proteomes" id="UP001289374">
    <property type="component" value="Unassembled WGS sequence"/>
</dbReference>
<dbReference type="AlphaFoldDB" id="A0AAE1XAR6"/>
<comment type="caution">
    <text evidence="4">The sequence shown here is derived from an EMBL/GenBank/DDBJ whole genome shotgun (WGS) entry which is preliminary data.</text>
</comment>
<dbReference type="GO" id="GO:0042594">
    <property type="term" value="P:response to starvation"/>
    <property type="evidence" value="ECO:0007669"/>
    <property type="project" value="TreeGrafter"/>
</dbReference>
<accession>A0AAE1XAR6</accession>
<sequence>MRKGKGRNSKLLPNSLRIISSCIKTVSTNASTVVRSAGASVAASISSIGDDGKEQVLWAGFDKLETSPTAFRRVLLLGYLKGFQVFDVEDAFGFSELVSRRNGPVTFLQMLPAASNCDGAEKDNSSHNILVVVGGKEDAKIHILQNTGQVPIRHASAESSSGSSFDPPTAVRFYSMKSNDYVKVMDFRSPVLMVRCSPRVVAIGLEEQSYLFLWSCLPSVLHSLLVYCFDTLTLEQKFTVLTYPVPLAGKQGAVGVNSGYGPLAVGPRWLAYPPNRPFLLSTGRVSPKNLAISVSPSTSSGNGSPMARYAVESSKQLASSILTLGDMGYKKLSKYYPELLPDDPGSPGFKTGKLAESEPENAGLVCVKDIVSSEVITQFRAHTSAIAALCFDPSGTLLVTASVHGNNINIFRIMPSRTCSGAGCSDWSTSYVYLYKIYRGITPAVIQDICFSHDSRWIAIVSSKGTCHIFVLSPFGGDDAFQDLQTCERGTSLFLASAPPWWSSSSFTIHEQTSSPPPPPPCTLSIVSRIKYSDSGLVGSMSNVAASMAGKIWVPSGAVAAIFHNSNSTNSPNVNMRAIPLESILVYAPSGFVVQHEIHSSVLPELSENRTESWLVPQVSSQNEELRVKVKPTKWWDVCRRSDNLEREESVAGTSCDRRKNPEIDGASKMVFQDNVSTMDKKLIGSNSLKSPERSDWCLSNAEVQTNSYRLPLWQMSMVHFHAMEHPIAECYSDGEFEVEIVCSHEVEIRNKDLLPIFDHYPRARSGWIDGYIPSEGRYPSDSCQARDEKNEASIICHSKPPSFSSTESSDGGHDQEAIRFHHRILTLLMHPGTEKTVDIGLLFKEGYYNRTEVRYNCRSTEVVTDKVDTARNTHQEKPKEEGLIGGVFDL</sequence>
<reference evidence="4" key="1">
    <citation type="submission" date="2020-06" db="EMBL/GenBank/DDBJ databases">
        <authorList>
            <person name="Li T."/>
            <person name="Hu X."/>
            <person name="Zhang T."/>
            <person name="Song X."/>
            <person name="Zhang H."/>
            <person name="Dai N."/>
            <person name="Sheng W."/>
            <person name="Hou X."/>
            <person name="Wei L."/>
        </authorList>
    </citation>
    <scope>NUCLEOTIDE SEQUENCE</scope>
    <source>
        <strain evidence="4">K16</strain>
        <tissue evidence="4">Leaf</tissue>
    </source>
</reference>
<dbReference type="PANTHER" id="PTHR13268:SF0">
    <property type="entry name" value="BCAS3 MICROTUBULE ASSOCIATED CELL MIGRATION FACTOR"/>
    <property type="match status" value="1"/>
</dbReference>
<dbReference type="GO" id="GO:0000407">
    <property type="term" value="C:phagophore assembly site"/>
    <property type="evidence" value="ECO:0007669"/>
    <property type="project" value="UniProtKB-SubCell"/>
</dbReference>
<name>A0AAE1XAR6_9LAMI</name>
<dbReference type="SUPFAM" id="SSF50978">
    <property type="entry name" value="WD40 repeat-like"/>
    <property type="match status" value="1"/>
</dbReference>
<dbReference type="Gene3D" id="2.130.10.10">
    <property type="entry name" value="YVTN repeat-like/Quinoprotein amine dehydrogenase"/>
    <property type="match status" value="1"/>
</dbReference>
<dbReference type="InterPro" id="IPR022175">
    <property type="entry name" value="BCAS3_dom"/>
</dbReference>
<proteinExistence type="predicted"/>
<evidence type="ECO:0000313" key="5">
    <source>
        <dbReference type="Proteomes" id="UP001289374"/>
    </source>
</evidence>
<dbReference type="SMART" id="SM00320">
    <property type="entry name" value="WD40"/>
    <property type="match status" value="2"/>
</dbReference>
<comment type="subcellular location">
    <subcellularLocation>
        <location evidence="1">Preautophagosomal structure</location>
    </subcellularLocation>
</comment>
<evidence type="ECO:0000313" key="4">
    <source>
        <dbReference type="EMBL" id="KAK4408027.1"/>
    </source>
</evidence>
<evidence type="ECO:0000259" key="2">
    <source>
        <dbReference type="Pfam" id="PF12490"/>
    </source>
</evidence>
<protein>
    <submittedName>
        <fullName evidence="4">Autophagy-related protein 18g</fullName>
    </submittedName>
</protein>